<feature type="region of interest" description="Disordered" evidence="1">
    <location>
        <begin position="13"/>
        <end position="124"/>
    </location>
</feature>
<proteinExistence type="predicted"/>
<accession>A0AAW1T309</accession>
<feature type="compositionally biased region" description="Low complexity" evidence="1">
    <location>
        <begin position="158"/>
        <end position="177"/>
    </location>
</feature>
<name>A0AAW1T309_9CHLO</name>
<gene>
    <name evidence="2" type="ORF">WJX84_000617</name>
</gene>
<organism evidence="2 3">
    <name type="scientific">Apatococcus fuscideae</name>
    <dbReference type="NCBI Taxonomy" id="2026836"/>
    <lineage>
        <taxon>Eukaryota</taxon>
        <taxon>Viridiplantae</taxon>
        <taxon>Chlorophyta</taxon>
        <taxon>core chlorophytes</taxon>
        <taxon>Trebouxiophyceae</taxon>
        <taxon>Chlorellales</taxon>
        <taxon>Chlorellaceae</taxon>
        <taxon>Apatococcus</taxon>
    </lineage>
</organism>
<feature type="region of interest" description="Disordered" evidence="1">
    <location>
        <begin position="142"/>
        <end position="218"/>
    </location>
</feature>
<evidence type="ECO:0000256" key="1">
    <source>
        <dbReference type="SAM" id="MobiDB-lite"/>
    </source>
</evidence>
<dbReference type="AlphaFoldDB" id="A0AAW1T309"/>
<sequence length="218" mass="22405">MDCLSFCTSCCCPNRTSQNPPEPAPAKQPLLQDQQGQPGGSGYAGTSAYQPPLQQSIEQPSALGGKQAPVQTQNQQTLQQQQQQPQQQQQQPSAVQGGQGGYQSGGQQYQEPASQSGGWGEAISSTIGGVATSVMGDQLSQKLTSWMGGGEKKEAGDAEAGGASGPASQQAPSESSGYQGDESFQHVPAEGGMTDSSGFEEVAAGGEDLAEDDDDAFD</sequence>
<dbReference type="EMBL" id="JALJOV010000383">
    <property type="protein sequence ID" value="KAK9864176.1"/>
    <property type="molecule type" value="Genomic_DNA"/>
</dbReference>
<evidence type="ECO:0000313" key="2">
    <source>
        <dbReference type="EMBL" id="KAK9864176.1"/>
    </source>
</evidence>
<evidence type="ECO:0008006" key="4">
    <source>
        <dbReference type="Google" id="ProtNLM"/>
    </source>
</evidence>
<dbReference type="Proteomes" id="UP001485043">
    <property type="component" value="Unassembled WGS sequence"/>
</dbReference>
<keyword evidence="3" id="KW-1185">Reference proteome</keyword>
<feature type="compositionally biased region" description="Acidic residues" evidence="1">
    <location>
        <begin position="208"/>
        <end position="218"/>
    </location>
</feature>
<feature type="compositionally biased region" description="Low complexity" evidence="1">
    <location>
        <begin position="67"/>
        <end position="96"/>
    </location>
</feature>
<protein>
    <recommendedName>
        <fullName evidence="4">Bindin</fullName>
    </recommendedName>
</protein>
<reference evidence="2 3" key="1">
    <citation type="journal article" date="2024" name="Nat. Commun.">
        <title>Phylogenomics reveals the evolutionary origins of lichenization in chlorophyte algae.</title>
        <authorList>
            <person name="Puginier C."/>
            <person name="Libourel C."/>
            <person name="Otte J."/>
            <person name="Skaloud P."/>
            <person name="Haon M."/>
            <person name="Grisel S."/>
            <person name="Petersen M."/>
            <person name="Berrin J.G."/>
            <person name="Delaux P.M."/>
            <person name="Dal Grande F."/>
            <person name="Keller J."/>
        </authorList>
    </citation>
    <scope>NUCLEOTIDE SEQUENCE [LARGE SCALE GENOMIC DNA]</scope>
    <source>
        <strain evidence="2 3">SAG 2523</strain>
    </source>
</reference>
<evidence type="ECO:0000313" key="3">
    <source>
        <dbReference type="Proteomes" id="UP001485043"/>
    </source>
</evidence>
<feature type="compositionally biased region" description="Polar residues" evidence="1">
    <location>
        <begin position="47"/>
        <end position="59"/>
    </location>
</feature>
<comment type="caution">
    <text evidence="2">The sequence shown here is derived from an EMBL/GenBank/DDBJ whole genome shotgun (WGS) entry which is preliminary data.</text>
</comment>